<evidence type="ECO:0000256" key="4">
    <source>
        <dbReference type="ARBA" id="ARBA00022737"/>
    </source>
</evidence>
<evidence type="ECO:0000256" key="3">
    <source>
        <dbReference type="ARBA" id="ARBA00022723"/>
    </source>
</evidence>
<evidence type="ECO:0000256" key="10">
    <source>
        <dbReference type="SAM" id="MobiDB-lite"/>
    </source>
</evidence>
<sequence length="242" mass="26635">MADRRFISHEEPGDEPPKMQSQAVAEYYPEHYAATGGRASPRLPHEMTEEGRLATAIARFRPLNQPLPPGFDLESLPMYRTPVSLPTFEEFHAANALMSMAASTQHVVALSLAAQSLFPAPGALPFALEQPTSAAADPQAAQPAPQPLSCQWEGCRRNFSGDDAPASLVTHINNEHVGAAGSANATSRCRWRHCVYNHPVRRFLVSHCMTHVPQYKIFFCSTCGRGFQQKAHLVSHERTHAK</sequence>
<evidence type="ECO:0000256" key="1">
    <source>
        <dbReference type="ARBA" id="ARBA00004123"/>
    </source>
</evidence>
<gene>
    <name evidence="12" type="ORF">QM012_005540</name>
</gene>
<feature type="region of interest" description="Disordered" evidence="10">
    <location>
        <begin position="1"/>
        <end position="20"/>
    </location>
</feature>
<dbReference type="Proteomes" id="UP001341245">
    <property type="component" value="Unassembled WGS sequence"/>
</dbReference>
<evidence type="ECO:0000313" key="13">
    <source>
        <dbReference type="Proteomes" id="UP001341245"/>
    </source>
</evidence>
<proteinExistence type="inferred from homology"/>
<keyword evidence="7" id="KW-0539">Nucleus</keyword>
<reference evidence="12 13" key="1">
    <citation type="submission" date="2023-11" db="EMBL/GenBank/DDBJ databases">
        <title>Draft genome sequence and annotation of the polyextremotolerant black yeast-like fungus Aureobasidium pullulans NRRL 62042.</title>
        <authorList>
            <person name="Dielentheis-Frenken M.R.E."/>
            <person name="Wibberg D."/>
            <person name="Blank L.M."/>
            <person name="Tiso T."/>
        </authorList>
    </citation>
    <scope>NUCLEOTIDE SEQUENCE [LARGE SCALE GENOMIC DNA]</scope>
    <source>
        <strain evidence="12 13">NRRL 62042</strain>
    </source>
</reference>
<comment type="caution">
    <text evidence="12">The sequence shown here is derived from an EMBL/GenBank/DDBJ whole genome shotgun (WGS) entry which is preliminary data.</text>
</comment>
<comment type="similarity">
    <text evidence="8">Belongs to the pacC/RIM101 family.</text>
</comment>
<accession>A0ABR0T4Q7</accession>
<dbReference type="PANTHER" id="PTHR47257:SF1">
    <property type="entry name" value="PH-RESPONSE TRANSCRIPTION FACTOR PACC_RIM101"/>
    <property type="match status" value="1"/>
</dbReference>
<keyword evidence="5 9" id="KW-0863">Zinc-finger</keyword>
<keyword evidence="13" id="KW-1185">Reference proteome</keyword>
<feature type="compositionally biased region" description="Basic and acidic residues" evidence="10">
    <location>
        <begin position="1"/>
        <end position="17"/>
    </location>
</feature>
<evidence type="ECO:0000256" key="9">
    <source>
        <dbReference type="PROSITE-ProRule" id="PRU00042"/>
    </source>
</evidence>
<evidence type="ECO:0000256" key="8">
    <source>
        <dbReference type="ARBA" id="ARBA00038089"/>
    </source>
</evidence>
<name>A0ABR0T4Q7_AURPU</name>
<feature type="domain" description="C2H2-type" evidence="11">
    <location>
        <begin position="218"/>
        <end position="242"/>
    </location>
</feature>
<evidence type="ECO:0000256" key="6">
    <source>
        <dbReference type="ARBA" id="ARBA00022833"/>
    </source>
</evidence>
<dbReference type="EMBL" id="JASGXD010000025">
    <property type="protein sequence ID" value="KAK5999415.1"/>
    <property type="molecule type" value="Genomic_DNA"/>
</dbReference>
<evidence type="ECO:0000313" key="12">
    <source>
        <dbReference type="EMBL" id="KAK5999415.1"/>
    </source>
</evidence>
<dbReference type="InterPro" id="IPR013087">
    <property type="entry name" value="Znf_C2H2_type"/>
</dbReference>
<dbReference type="SUPFAM" id="SSF57667">
    <property type="entry name" value="beta-beta-alpha zinc fingers"/>
    <property type="match status" value="1"/>
</dbReference>
<dbReference type="PROSITE" id="PS00028">
    <property type="entry name" value="ZINC_FINGER_C2H2_1"/>
    <property type="match status" value="1"/>
</dbReference>
<dbReference type="PANTHER" id="PTHR47257">
    <property type="entry name" value="PH-RESPONSE TRANSCRIPTION FACTOR PACC/RIM101"/>
    <property type="match status" value="1"/>
</dbReference>
<keyword evidence="2" id="KW-0678">Repressor</keyword>
<protein>
    <recommendedName>
        <fullName evidence="11">C2H2-type domain-containing protein</fullName>
    </recommendedName>
</protein>
<dbReference type="InterPro" id="IPR050806">
    <property type="entry name" value="pacC/RIM101"/>
</dbReference>
<dbReference type="Gene3D" id="3.30.160.60">
    <property type="entry name" value="Classic Zinc Finger"/>
    <property type="match status" value="2"/>
</dbReference>
<evidence type="ECO:0000259" key="11">
    <source>
        <dbReference type="PROSITE" id="PS50157"/>
    </source>
</evidence>
<keyword evidence="4" id="KW-0677">Repeat</keyword>
<keyword evidence="3" id="KW-0479">Metal-binding</keyword>
<organism evidence="12 13">
    <name type="scientific">Aureobasidium pullulans</name>
    <name type="common">Black yeast</name>
    <name type="synonym">Pullularia pullulans</name>
    <dbReference type="NCBI Taxonomy" id="5580"/>
    <lineage>
        <taxon>Eukaryota</taxon>
        <taxon>Fungi</taxon>
        <taxon>Dikarya</taxon>
        <taxon>Ascomycota</taxon>
        <taxon>Pezizomycotina</taxon>
        <taxon>Dothideomycetes</taxon>
        <taxon>Dothideomycetidae</taxon>
        <taxon>Dothideales</taxon>
        <taxon>Saccotheciaceae</taxon>
        <taxon>Aureobasidium</taxon>
    </lineage>
</organism>
<evidence type="ECO:0000256" key="2">
    <source>
        <dbReference type="ARBA" id="ARBA00022491"/>
    </source>
</evidence>
<evidence type="ECO:0000256" key="7">
    <source>
        <dbReference type="ARBA" id="ARBA00023242"/>
    </source>
</evidence>
<keyword evidence="6" id="KW-0862">Zinc</keyword>
<comment type="subcellular location">
    <subcellularLocation>
        <location evidence="1">Nucleus</location>
    </subcellularLocation>
</comment>
<evidence type="ECO:0000256" key="5">
    <source>
        <dbReference type="ARBA" id="ARBA00022771"/>
    </source>
</evidence>
<dbReference type="InterPro" id="IPR036236">
    <property type="entry name" value="Znf_C2H2_sf"/>
</dbReference>
<dbReference type="SMART" id="SM00355">
    <property type="entry name" value="ZnF_C2H2"/>
    <property type="match status" value="3"/>
</dbReference>
<dbReference type="PROSITE" id="PS50157">
    <property type="entry name" value="ZINC_FINGER_C2H2_2"/>
    <property type="match status" value="1"/>
</dbReference>